<dbReference type="STRING" id="1641165.XM38_10725"/>
<feature type="region of interest" description="Disordered" evidence="2">
    <location>
        <begin position="35"/>
        <end position="64"/>
    </location>
</feature>
<reference evidence="5 6" key="1">
    <citation type="journal article" date="2016" name="Biochim. Biophys. Acta">
        <title>Characterization of red-shifted phycobilisomes isolated from the chlorophyll f-containing cyanobacterium Halomicronema hongdechloris.</title>
        <authorList>
            <person name="Li Y."/>
            <person name="Lin Y."/>
            <person name="Garvey C.J."/>
            <person name="Birch D."/>
            <person name="Corkery R.W."/>
            <person name="Loughlin P.C."/>
            <person name="Scheer H."/>
            <person name="Willows R.D."/>
            <person name="Chen M."/>
        </authorList>
    </citation>
    <scope>NUCLEOTIDE SEQUENCE [LARGE SCALE GENOMIC DNA]</scope>
    <source>
        <strain evidence="5 6">C2206</strain>
    </source>
</reference>
<keyword evidence="6" id="KW-1185">Reference proteome</keyword>
<proteinExistence type="predicted"/>
<sequence length="294" mass="32428">MVYRLPYWARGGVLLAALWLVGCGAISTPESTSNEAVSEAMTAENSAAPARQDQTAEVAADTSALPERQPQLVKQANMSLRLADVEAGIDAIYDLAVQQQGDILNLRDQQPDTGQPRQVSLRLRIPQSALEATLDALRQLGEVQQQQVTVTDVSNQLVDLQARLRNLRKSEETLLTLMERSGSVADVLQVAQELSNVRETIERLEAQRQQLNTQVTYATVQVQLEATVTPVPTNPPLAETLTNTWQQATHSVSDLSTGVLRLSLWLIAYSPYWALVLAAAWGYRRWQRQAQSSS</sequence>
<gene>
    <name evidence="5" type="ORF">XM38_007780</name>
</gene>
<dbReference type="InterPro" id="IPR025645">
    <property type="entry name" value="DUF4349"/>
</dbReference>
<keyword evidence="3" id="KW-1133">Transmembrane helix</keyword>
<organism evidence="5 6">
    <name type="scientific">Halomicronema hongdechloris C2206</name>
    <dbReference type="NCBI Taxonomy" id="1641165"/>
    <lineage>
        <taxon>Bacteria</taxon>
        <taxon>Bacillati</taxon>
        <taxon>Cyanobacteriota</taxon>
        <taxon>Cyanophyceae</taxon>
        <taxon>Nodosilineales</taxon>
        <taxon>Nodosilineaceae</taxon>
        <taxon>Halomicronema</taxon>
    </lineage>
</organism>
<evidence type="ECO:0000313" key="5">
    <source>
        <dbReference type="EMBL" id="ASC69848.1"/>
    </source>
</evidence>
<evidence type="ECO:0000256" key="3">
    <source>
        <dbReference type="SAM" id="Phobius"/>
    </source>
</evidence>
<name>A0A1Z3HHU4_9CYAN</name>
<feature type="transmembrane region" description="Helical" evidence="3">
    <location>
        <begin position="262"/>
        <end position="283"/>
    </location>
</feature>
<dbReference type="PROSITE" id="PS51257">
    <property type="entry name" value="PROKAR_LIPOPROTEIN"/>
    <property type="match status" value="1"/>
</dbReference>
<dbReference type="KEGG" id="hhg:XM38_007780"/>
<protein>
    <recommendedName>
        <fullName evidence="4">DUF4349 domain-containing protein</fullName>
    </recommendedName>
</protein>
<keyword evidence="3" id="KW-0812">Transmembrane</keyword>
<evidence type="ECO:0000313" key="6">
    <source>
        <dbReference type="Proteomes" id="UP000191901"/>
    </source>
</evidence>
<evidence type="ECO:0000256" key="1">
    <source>
        <dbReference type="SAM" id="Coils"/>
    </source>
</evidence>
<accession>A0A1Z3HHU4</accession>
<dbReference type="Pfam" id="PF14257">
    <property type="entry name" value="DUF4349"/>
    <property type="match status" value="1"/>
</dbReference>
<keyword evidence="3" id="KW-0472">Membrane</keyword>
<evidence type="ECO:0000259" key="4">
    <source>
        <dbReference type="Pfam" id="PF14257"/>
    </source>
</evidence>
<evidence type="ECO:0000256" key="2">
    <source>
        <dbReference type="SAM" id="MobiDB-lite"/>
    </source>
</evidence>
<feature type="coiled-coil region" evidence="1">
    <location>
        <begin position="150"/>
        <end position="221"/>
    </location>
</feature>
<keyword evidence="1" id="KW-0175">Coiled coil</keyword>
<dbReference type="AlphaFoldDB" id="A0A1Z3HHU4"/>
<dbReference type="EMBL" id="CP021983">
    <property type="protein sequence ID" value="ASC69848.1"/>
    <property type="molecule type" value="Genomic_DNA"/>
</dbReference>
<dbReference type="OrthoDB" id="528207at2"/>
<dbReference type="RefSeq" id="WP_088429120.1">
    <property type="nucleotide sequence ID" value="NZ_CP021983.2"/>
</dbReference>
<feature type="domain" description="DUF4349" evidence="4">
    <location>
        <begin position="71"/>
        <end position="282"/>
    </location>
</feature>
<dbReference type="Proteomes" id="UP000191901">
    <property type="component" value="Chromosome"/>
</dbReference>